<accession>A0A7J5B661</accession>
<gene>
    <name evidence="19" type="ORF">F8O03_04920</name>
</gene>
<evidence type="ECO:0000259" key="17">
    <source>
        <dbReference type="PROSITE" id="PS51198"/>
    </source>
</evidence>
<keyword evidence="10" id="KW-0234">DNA repair</keyword>
<evidence type="ECO:0000259" key="18">
    <source>
        <dbReference type="PROSITE" id="PS51217"/>
    </source>
</evidence>
<dbReference type="GO" id="GO:0005829">
    <property type="term" value="C:cytosol"/>
    <property type="evidence" value="ECO:0007669"/>
    <property type="project" value="TreeGrafter"/>
</dbReference>
<comment type="similarity">
    <text evidence="1">Belongs to the helicase family. UvrD subfamily.</text>
</comment>
<name>A0A7J5B661_9MICO</name>
<dbReference type="Gene3D" id="1.10.10.160">
    <property type="match status" value="1"/>
</dbReference>
<feature type="domain" description="UvrD-like helicase ATP-binding" evidence="17">
    <location>
        <begin position="105"/>
        <end position="413"/>
    </location>
</feature>
<evidence type="ECO:0000256" key="8">
    <source>
        <dbReference type="ARBA" id="ARBA00022840"/>
    </source>
</evidence>
<evidence type="ECO:0000256" key="13">
    <source>
        <dbReference type="ARBA" id="ARBA00034808"/>
    </source>
</evidence>
<sequence length="1212" mass="128937">MAASFVTASSMMRSKSSLVRSVSNESSRGACLMPMRTSTWRLSDANGCLARLPAGRWARAHSPGLSPWAQRVLRAPDCGHGCASNVGAPGYRDCMTSGPVLDAVLLDATQMAVLEADDASHLSVVGAPGSGKTTTLIEMLARRVHVDGLRTTEVLALTPDRRSAARLRESIAKRLAVSTPGAMARTPESLAFEIVRADRARRGLQAPQLLTGADEDTILAELIQSDLEARAATVPERLHAAPIEWAPPVTPETIGLRGFRAELRDLLAAMSEYDVTPERLEELAHLRPVWSGAAVVARQFRESIEQAKPNAFDTPGIVLEAASLVHSAASLDAFAELKLLLVDDVQEFTESGRRLLAAFALRGVRIVSFGDPDITTGGFRGSRPELAADWRGETRGALEAPIRLVLGTVHRGSAELRAFVRRVTEGIGVQRESGHRAADAALAGSPPPAAPPTVARFSATSAAAECREIADYLRELHLLHDVPWDDMAVITRRGGSIESLRRQLAKLEVPTSSSQALPAARDKAVQAVVRLAAIASGADELTPEAIEELAASPVFAIDPVQLRRVRRALRLDEIAAGGNRAADELLVEAVSRVAGLRLLTDPDAPASATFERLLATGGSASGRSATRALQQLGSVIRAVAAEIEAASGQQRSIAADEVLFAVWERLGLARSWREAALGSGPRAEQIGAHLDALVTLFDVGKRFVERQPDAGIHDFILQWTGSEVTADSLASRTHGGTVTVTTPAAVLGREFRVVVVAGLSDGVWPNLRLRDSLLGAGQLAELERGIDTTRDLVDRRLEVLHDERRMFAQAVSRSSEWLLLTAEESEDSAPSPFFLLSSTSWNDSTAAPGQAALASLTLRGLVGELRRAAIVDGVDTSGAAGLAKLSAEGVPGADPADWYGLLQPTTGRPLHDPSDPDASIPVSPSSIESFEDCGVNWFVTSHGGGSTSDSMNVGNIVHAAAEFDFPSLEARTAFAQARLRSSDFDAPWQEKAVRAKVDELVRNLSAYLHRVSLSGGALLGAERGFSIEVRVEGDDSAQIILRGKIDRIESTAAGSVDVVDFKTGKSMPSNDSMARNAQLAAYQLALSTGAVSDPVERPPQSVELPPRSDQGGEIPAAEVHEAKLVFLAKPTSKLEWSERTQQPFDEAATAEFFDRVRTVALGMVGIPEPSRETGGSDHVADAHYLAHLESHCLGSFGGGRACALHAAPEVTE</sequence>
<dbReference type="GO" id="GO:0000725">
    <property type="term" value="P:recombinational repair"/>
    <property type="evidence" value="ECO:0007669"/>
    <property type="project" value="TreeGrafter"/>
</dbReference>
<evidence type="ECO:0000256" key="3">
    <source>
        <dbReference type="ARBA" id="ARBA00022741"/>
    </source>
</evidence>
<keyword evidence="2" id="KW-0540">Nuclease</keyword>
<dbReference type="InterPro" id="IPR000212">
    <property type="entry name" value="DNA_helicase_UvrD/REP"/>
</dbReference>
<keyword evidence="3 15" id="KW-0547">Nucleotide-binding</keyword>
<dbReference type="Gene3D" id="1.10.486.10">
    <property type="entry name" value="PCRA, domain 4"/>
    <property type="match status" value="1"/>
</dbReference>
<dbReference type="SUPFAM" id="SSF52540">
    <property type="entry name" value="P-loop containing nucleoside triphosphate hydrolases"/>
    <property type="match status" value="1"/>
</dbReference>
<dbReference type="Proteomes" id="UP000490386">
    <property type="component" value="Unassembled WGS sequence"/>
</dbReference>
<evidence type="ECO:0000256" key="2">
    <source>
        <dbReference type="ARBA" id="ARBA00022722"/>
    </source>
</evidence>
<feature type="domain" description="UvrD-like helicase C-terminal" evidence="18">
    <location>
        <begin position="420"/>
        <end position="748"/>
    </location>
</feature>
<comment type="catalytic activity">
    <reaction evidence="14">
        <text>ATP + H2O = ADP + phosphate + H(+)</text>
        <dbReference type="Rhea" id="RHEA:13065"/>
        <dbReference type="ChEBI" id="CHEBI:15377"/>
        <dbReference type="ChEBI" id="CHEBI:15378"/>
        <dbReference type="ChEBI" id="CHEBI:30616"/>
        <dbReference type="ChEBI" id="CHEBI:43474"/>
        <dbReference type="ChEBI" id="CHEBI:456216"/>
        <dbReference type="EC" id="5.6.2.4"/>
    </reaction>
</comment>
<dbReference type="PROSITE" id="PS51198">
    <property type="entry name" value="UVRD_HELICASE_ATP_BIND"/>
    <property type="match status" value="1"/>
</dbReference>
<dbReference type="PROSITE" id="PS51217">
    <property type="entry name" value="UVRD_HELICASE_CTER"/>
    <property type="match status" value="1"/>
</dbReference>
<evidence type="ECO:0000313" key="20">
    <source>
        <dbReference type="Proteomes" id="UP000490386"/>
    </source>
</evidence>
<feature type="region of interest" description="Disordered" evidence="16">
    <location>
        <begin position="1091"/>
        <end position="1111"/>
    </location>
</feature>
<feature type="binding site" evidence="15">
    <location>
        <begin position="126"/>
        <end position="133"/>
    </location>
    <ligand>
        <name>ATP</name>
        <dbReference type="ChEBI" id="CHEBI:30616"/>
    </ligand>
</feature>
<dbReference type="GO" id="GO:0043138">
    <property type="term" value="F:3'-5' DNA helicase activity"/>
    <property type="evidence" value="ECO:0007669"/>
    <property type="project" value="UniProtKB-EC"/>
</dbReference>
<dbReference type="GO" id="GO:0005524">
    <property type="term" value="F:ATP binding"/>
    <property type="evidence" value="ECO:0007669"/>
    <property type="project" value="UniProtKB-UniRule"/>
</dbReference>
<keyword evidence="6 15" id="KW-0347">Helicase</keyword>
<dbReference type="EC" id="5.6.2.4" evidence="13"/>
<dbReference type="Gene3D" id="3.90.320.10">
    <property type="match status" value="1"/>
</dbReference>
<dbReference type="PANTHER" id="PTHR11070">
    <property type="entry name" value="UVRD / RECB / PCRA DNA HELICASE FAMILY MEMBER"/>
    <property type="match status" value="1"/>
</dbReference>
<evidence type="ECO:0000256" key="15">
    <source>
        <dbReference type="PROSITE-ProRule" id="PRU00560"/>
    </source>
</evidence>
<dbReference type="GO" id="GO:0003677">
    <property type="term" value="F:DNA binding"/>
    <property type="evidence" value="ECO:0007669"/>
    <property type="project" value="UniProtKB-KW"/>
</dbReference>
<dbReference type="InterPro" id="IPR038726">
    <property type="entry name" value="PDDEXK_AddAB-type"/>
</dbReference>
<evidence type="ECO:0000256" key="4">
    <source>
        <dbReference type="ARBA" id="ARBA00022763"/>
    </source>
</evidence>
<evidence type="ECO:0000256" key="5">
    <source>
        <dbReference type="ARBA" id="ARBA00022801"/>
    </source>
</evidence>
<dbReference type="InterPro" id="IPR014017">
    <property type="entry name" value="DNA_helicase_UvrD-like_C"/>
</dbReference>
<evidence type="ECO:0000256" key="7">
    <source>
        <dbReference type="ARBA" id="ARBA00022839"/>
    </source>
</evidence>
<dbReference type="InterPro" id="IPR011604">
    <property type="entry name" value="PDDEXK-like_dom_sf"/>
</dbReference>
<dbReference type="AlphaFoldDB" id="A0A7J5B661"/>
<dbReference type="GO" id="GO:0033202">
    <property type="term" value="C:DNA helicase complex"/>
    <property type="evidence" value="ECO:0007669"/>
    <property type="project" value="TreeGrafter"/>
</dbReference>
<dbReference type="InterPro" id="IPR014016">
    <property type="entry name" value="UvrD-like_ATP-bd"/>
</dbReference>
<evidence type="ECO:0000256" key="10">
    <source>
        <dbReference type="ARBA" id="ARBA00023204"/>
    </source>
</evidence>
<evidence type="ECO:0000256" key="6">
    <source>
        <dbReference type="ARBA" id="ARBA00022806"/>
    </source>
</evidence>
<evidence type="ECO:0000256" key="1">
    <source>
        <dbReference type="ARBA" id="ARBA00009922"/>
    </source>
</evidence>
<keyword evidence="20" id="KW-1185">Reference proteome</keyword>
<dbReference type="SMART" id="SM00382">
    <property type="entry name" value="AAA"/>
    <property type="match status" value="1"/>
</dbReference>
<dbReference type="InterPro" id="IPR013986">
    <property type="entry name" value="DExx_box_DNA_helicase_dom_sf"/>
</dbReference>
<dbReference type="Pfam" id="PF12705">
    <property type="entry name" value="PDDEXK_1"/>
    <property type="match status" value="1"/>
</dbReference>
<evidence type="ECO:0000256" key="11">
    <source>
        <dbReference type="ARBA" id="ARBA00023235"/>
    </source>
</evidence>
<proteinExistence type="inferred from homology"/>
<dbReference type="GO" id="GO:0004527">
    <property type="term" value="F:exonuclease activity"/>
    <property type="evidence" value="ECO:0007669"/>
    <property type="project" value="UniProtKB-KW"/>
</dbReference>
<keyword evidence="9" id="KW-0238">DNA-binding</keyword>
<dbReference type="Gene3D" id="3.40.50.300">
    <property type="entry name" value="P-loop containing nucleotide triphosphate hydrolases"/>
    <property type="match status" value="2"/>
</dbReference>
<evidence type="ECO:0000313" key="19">
    <source>
        <dbReference type="EMBL" id="KAB1639669.1"/>
    </source>
</evidence>
<dbReference type="PANTHER" id="PTHR11070:SF59">
    <property type="entry name" value="DNA 3'-5' HELICASE"/>
    <property type="match status" value="1"/>
</dbReference>
<dbReference type="Pfam" id="PF00580">
    <property type="entry name" value="UvrD-helicase"/>
    <property type="match status" value="1"/>
</dbReference>
<evidence type="ECO:0000256" key="16">
    <source>
        <dbReference type="SAM" id="MobiDB-lite"/>
    </source>
</evidence>
<keyword evidence="4" id="KW-0227">DNA damage</keyword>
<dbReference type="InterPro" id="IPR027417">
    <property type="entry name" value="P-loop_NTPase"/>
</dbReference>
<dbReference type="InterPro" id="IPR003593">
    <property type="entry name" value="AAA+_ATPase"/>
</dbReference>
<comment type="catalytic activity">
    <reaction evidence="12">
        <text>Couples ATP hydrolysis with the unwinding of duplex DNA by translocating in the 3'-5' direction.</text>
        <dbReference type="EC" id="5.6.2.4"/>
    </reaction>
</comment>
<evidence type="ECO:0000256" key="12">
    <source>
        <dbReference type="ARBA" id="ARBA00034617"/>
    </source>
</evidence>
<comment type="caution">
    <text evidence="19">The sequence shown here is derived from an EMBL/GenBank/DDBJ whole genome shotgun (WGS) entry which is preliminary data.</text>
</comment>
<reference evidence="19 20" key="1">
    <citation type="submission" date="2019-09" db="EMBL/GenBank/DDBJ databases">
        <title>Phylogeny of genus Pseudoclavibacter and closely related genus.</title>
        <authorList>
            <person name="Li Y."/>
        </authorList>
    </citation>
    <scope>NUCLEOTIDE SEQUENCE [LARGE SCALE GENOMIC DNA]</scope>
    <source>
        <strain evidence="19 20">THG-MD12</strain>
    </source>
</reference>
<keyword evidence="8 15" id="KW-0067">ATP-binding</keyword>
<evidence type="ECO:0000256" key="9">
    <source>
        <dbReference type="ARBA" id="ARBA00023125"/>
    </source>
</evidence>
<keyword evidence="7" id="KW-0269">Exonuclease</keyword>
<dbReference type="OrthoDB" id="5240387at2"/>
<dbReference type="EMBL" id="WBJX01000001">
    <property type="protein sequence ID" value="KAB1639669.1"/>
    <property type="molecule type" value="Genomic_DNA"/>
</dbReference>
<keyword evidence="11" id="KW-0413">Isomerase</keyword>
<organism evidence="19 20">
    <name type="scientific">Pseudoclavibacter terrae</name>
    <dbReference type="NCBI Taxonomy" id="1530195"/>
    <lineage>
        <taxon>Bacteria</taxon>
        <taxon>Bacillati</taxon>
        <taxon>Actinomycetota</taxon>
        <taxon>Actinomycetes</taxon>
        <taxon>Micrococcales</taxon>
        <taxon>Microbacteriaceae</taxon>
        <taxon>Pseudoclavibacter</taxon>
    </lineage>
</organism>
<protein>
    <recommendedName>
        <fullName evidence="13">DNA 3'-5' helicase</fullName>
        <ecNumber evidence="13">5.6.2.4</ecNumber>
    </recommendedName>
</protein>
<keyword evidence="5 15" id="KW-0378">Hydrolase</keyword>
<evidence type="ECO:0000256" key="14">
    <source>
        <dbReference type="ARBA" id="ARBA00048988"/>
    </source>
</evidence>